<keyword evidence="6 10" id="KW-0630">Potassium</keyword>
<dbReference type="AlphaFoldDB" id="A0A2S2CPP4"/>
<evidence type="ECO:0000256" key="6">
    <source>
        <dbReference type="ARBA" id="ARBA00022958"/>
    </source>
</evidence>
<gene>
    <name evidence="13" type="ORF">DEW08_09795</name>
</gene>
<keyword evidence="7 12" id="KW-1133">Transmembrane helix</keyword>
<feature type="binding site" evidence="11">
    <location>
        <position position="116"/>
    </location>
    <ligand>
        <name>K(+)</name>
        <dbReference type="ChEBI" id="CHEBI:29103"/>
    </ligand>
</feature>
<evidence type="ECO:0000256" key="3">
    <source>
        <dbReference type="ARBA" id="ARBA00022475"/>
    </source>
</evidence>
<keyword evidence="2 10" id="KW-0813">Transport</keyword>
<comment type="function">
    <text evidence="10">Low-affinity potassium transport system. Interacts with Trk system potassium uptake protein TrkA.</text>
</comment>
<evidence type="ECO:0000256" key="1">
    <source>
        <dbReference type="ARBA" id="ARBA00004651"/>
    </source>
</evidence>
<organism evidence="13 14">
    <name type="scientific">Azospirillum thermophilum</name>
    <dbReference type="NCBI Taxonomy" id="2202148"/>
    <lineage>
        <taxon>Bacteria</taxon>
        <taxon>Pseudomonadati</taxon>
        <taxon>Pseudomonadota</taxon>
        <taxon>Alphaproteobacteria</taxon>
        <taxon>Rhodospirillales</taxon>
        <taxon>Azospirillaceae</taxon>
        <taxon>Azospirillum</taxon>
    </lineage>
</organism>
<evidence type="ECO:0000256" key="9">
    <source>
        <dbReference type="ARBA" id="ARBA00023136"/>
    </source>
</evidence>
<feature type="transmembrane region" description="Helical" evidence="12">
    <location>
        <begin position="186"/>
        <end position="205"/>
    </location>
</feature>
<keyword evidence="5 12" id="KW-0812">Transmembrane</keyword>
<feature type="binding site" evidence="11">
    <location>
        <position position="318"/>
    </location>
    <ligand>
        <name>K(+)</name>
        <dbReference type="ChEBI" id="CHEBI:29103"/>
    </ligand>
</feature>
<feature type="transmembrane region" description="Helical" evidence="12">
    <location>
        <begin position="331"/>
        <end position="350"/>
    </location>
</feature>
<feature type="binding site" evidence="11">
    <location>
        <position position="435"/>
    </location>
    <ligand>
        <name>K(+)</name>
        <dbReference type="ChEBI" id="CHEBI:29103"/>
    </ligand>
</feature>
<comment type="similarity">
    <text evidence="10">Belongs to the TrkH potassium transport family.</text>
</comment>
<evidence type="ECO:0000256" key="8">
    <source>
        <dbReference type="ARBA" id="ARBA00023065"/>
    </source>
</evidence>
<dbReference type="OrthoDB" id="9810952at2"/>
<feature type="transmembrane region" description="Helical" evidence="12">
    <location>
        <begin position="239"/>
        <end position="258"/>
    </location>
</feature>
<feature type="binding site" evidence="11">
    <location>
        <position position="436"/>
    </location>
    <ligand>
        <name>K(+)</name>
        <dbReference type="ChEBI" id="CHEBI:29103"/>
    </ligand>
</feature>
<feature type="transmembrane region" description="Helical" evidence="12">
    <location>
        <begin position="140"/>
        <end position="165"/>
    </location>
</feature>
<feature type="binding site" evidence="11">
    <location>
        <position position="223"/>
    </location>
    <ligand>
        <name>K(+)</name>
        <dbReference type="ChEBI" id="CHEBI:29103"/>
    </ligand>
</feature>
<dbReference type="GO" id="GO:0046872">
    <property type="term" value="F:metal ion binding"/>
    <property type="evidence" value="ECO:0007669"/>
    <property type="project" value="UniProtKB-KW"/>
</dbReference>
<feature type="transmembrane region" description="Helical" evidence="12">
    <location>
        <begin position="459"/>
        <end position="480"/>
    </location>
</feature>
<dbReference type="RefSeq" id="WP_109326621.1">
    <property type="nucleotide sequence ID" value="NZ_CP029353.1"/>
</dbReference>
<name>A0A2S2CPP4_9PROT</name>
<keyword evidence="3 10" id="KW-1003">Cell membrane</keyword>
<dbReference type="InterPro" id="IPR003445">
    <property type="entry name" value="Cat_transpt"/>
</dbReference>
<feature type="transmembrane region" description="Helical" evidence="12">
    <location>
        <begin position="307"/>
        <end position="324"/>
    </location>
</feature>
<dbReference type="PANTHER" id="PTHR32024:SF3">
    <property type="entry name" value="TRK SYSTEM POTASSIUM UPTAKE PROTEIN"/>
    <property type="match status" value="1"/>
</dbReference>
<keyword evidence="8 10" id="KW-0406">Ion transport</keyword>
<accession>A0A2S2CPP4</accession>
<comment type="subcellular location">
    <subcellularLocation>
        <location evidence="10">Cell inner membrane</location>
        <topology evidence="10">Multi-pass membrane protein</topology>
    </subcellularLocation>
    <subcellularLocation>
        <location evidence="1">Cell membrane</location>
        <topology evidence="1">Multi-pass membrane protein</topology>
    </subcellularLocation>
</comment>
<evidence type="ECO:0000313" key="13">
    <source>
        <dbReference type="EMBL" id="AWK86494.1"/>
    </source>
</evidence>
<feature type="binding site" evidence="11">
    <location>
        <position position="319"/>
    </location>
    <ligand>
        <name>K(+)</name>
        <dbReference type="ChEBI" id="CHEBI:29103"/>
    </ligand>
</feature>
<keyword evidence="4 10" id="KW-0633">Potassium transport</keyword>
<feature type="transmembrane region" description="Helical" evidence="12">
    <location>
        <begin position="396"/>
        <end position="418"/>
    </location>
</feature>
<feature type="transmembrane region" description="Helical" evidence="12">
    <location>
        <begin position="71"/>
        <end position="92"/>
    </location>
</feature>
<dbReference type="GO" id="GO:0005886">
    <property type="term" value="C:plasma membrane"/>
    <property type="evidence" value="ECO:0007669"/>
    <property type="project" value="UniProtKB-SubCell"/>
</dbReference>
<reference evidence="14" key="1">
    <citation type="submission" date="2018-05" db="EMBL/GenBank/DDBJ databases">
        <title>Azospirillum thermophila sp. nov., a novel isolated from hot spring.</title>
        <authorList>
            <person name="Zhao Z."/>
        </authorList>
    </citation>
    <scope>NUCLEOTIDE SEQUENCE [LARGE SCALE GENOMIC DNA]</scope>
    <source>
        <strain evidence="14">CFH 70021</strain>
    </source>
</reference>
<evidence type="ECO:0000256" key="12">
    <source>
        <dbReference type="SAM" id="Phobius"/>
    </source>
</evidence>
<dbReference type="EMBL" id="CP029353">
    <property type="protein sequence ID" value="AWK86494.1"/>
    <property type="molecule type" value="Genomic_DNA"/>
</dbReference>
<evidence type="ECO:0000313" key="14">
    <source>
        <dbReference type="Proteomes" id="UP000245629"/>
    </source>
</evidence>
<evidence type="ECO:0000256" key="11">
    <source>
        <dbReference type="PIRSR" id="PIRSR006247-1"/>
    </source>
</evidence>
<dbReference type="KEGG" id="azz:DEW08_09795"/>
<proteinExistence type="inferred from homology"/>
<feature type="transmembrane region" description="Helical" evidence="12">
    <location>
        <begin position="40"/>
        <end position="59"/>
    </location>
</feature>
<feature type="transmembrane region" description="Helical" evidence="12">
    <location>
        <begin position="278"/>
        <end position="295"/>
    </location>
</feature>
<evidence type="ECO:0000256" key="7">
    <source>
        <dbReference type="ARBA" id="ARBA00022989"/>
    </source>
</evidence>
<feature type="binding site" evidence="11">
    <location>
        <position position="115"/>
    </location>
    <ligand>
        <name>K(+)</name>
        <dbReference type="ChEBI" id="CHEBI:29103"/>
    </ligand>
</feature>
<sequence>MPTFRPILYIVANVLLALAATMLVPAAVDYAHGNPDALVFLLSAAFTGTCGGLLAAATRCQLNNGLTLRQAFLLTPLAWLATAAFAAIPFLFCHFPDLSLNYANAFFETMSGLTTTGSTVLVRLDLTPEGILLWRALLQWLGGIGIIAVAIAVLPALGVGGMQLFRTESSDRSEKVLPRAQQIAKAIGGVYAGLTVLCGLSYWAAGMTPFEAVVHALTSLSTGGFSTSDSSLGHFENPVIHWLASLFMLAGSLPFVLYVRTLTGQRDALWKDRQVRSFIGFLVAVILPFSVWLASRGDHGFLDALRLVAFNVVSVVTTTGYALTDYSQWGNLAIGVFFGLTFIGGCTGSTSGGIKVFRFEVMVVLLRTHFLHLLYPRGVFSRQYGNRQLDDRVLGSVIVFFALFFSAYSVLTIVLMAFGLDFITSASAAVTALANVGPGLGDVIGPAGNFAPLPDSAKWLLSIAMLAGRLELFTVLVLFMPQFWRA</sequence>
<feature type="transmembrane region" description="Helical" evidence="12">
    <location>
        <begin position="7"/>
        <end position="28"/>
    </location>
</feature>
<dbReference type="InterPro" id="IPR004772">
    <property type="entry name" value="TrkH"/>
</dbReference>
<keyword evidence="10" id="KW-0997">Cell inner membrane</keyword>
<evidence type="ECO:0000256" key="4">
    <source>
        <dbReference type="ARBA" id="ARBA00022538"/>
    </source>
</evidence>
<evidence type="ECO:0000256" key="10">
    <source>
        <dbReference type="PIRNR" id="PIRNR006247"/>
    </source>
</evidence>
<dbReference type="Proteomes" id="UP000245629">
    <property type="component" value="Chromosome 2"/>
</dbReference>
<dbReference type="Pfam" id="PF02386">
    <property type="entry name" value="TrkH"/>
    <property type="match status" value="1"/>
</dbReference>
<dbReference type="PIRSF" id="PIRSF006247">
    <property type="entry name" value="TrkH"/>
    <property type="match status" value="1"/>
</dbReference>
<evidence type="ECO:0000256" key="5">
    <source>
        <dbReference type="ARBA" id="ARBA00022692"/>
    </source>
</evidence>
<keyword evidence="14" id="KW-1185">Reference proteome</keyword>
<protein>
    <recommendedName>
        <fullName evidence="10">Trk system potassium uptake protein</fullName>
    </recommendedName>
</protein>
<dbReference type="PANTHER" id="PTHR32024">
    <property type="entry name" value="TRK SYSTEM POTASSIUM UPTAKE PROTEIN TRKG-RELATED"/>
    <property type="match status" value="1"/>
</dbReference>
<evidence type="ECO:0000256" key="2">
    <source>
        <dbReference type="ARBA" id="ARBA00022448"/>
    </source>
</evidence>
<keyword evidence="9 10" id="KW-0472">Membrane</keyword>
<keyword evidence="11" id="KW-0479">Metal-binding</keyword>
<dbReference type="GO" id="GO:0015379">
    <property type="term" value="F:potassium:chloride symporter activity"/>
    <property type="evidence" value="ECO:0007669"/>
    <property type="project" value="InterPro"/>
</dbReference>